<protein>
    <submittedName>
        <fullName evidence="2">Uncharacterized protein</fullName>
    </submittedName>
</protein>
<dbReference type="OrthoDB" id="3580945at2759"/>
<sequence length="182" mass="20706">MAPSPMYRTPKSTTPLPTRYKRKTACRKATTTKDITSTDITEATNHLQLEHSVSAIAAQSLQGRFALTFGKLLVEHKSTTTSQNISAQKLYRAAMHKSCFFFIAFALCVSPRACRRTKKLQLLIDTHKPTKFILNETTIETFQNWAREGNYDQSDLFVHFITTLIPARHNCYKGPEYEPDSD</sequence>
<feature type="region of interest" description="Disordered" evidence="1">
    <location>
        <begin position="1"/>
        <end position="23"/>
    </location>
</feature>
<dbReference type="AlphaFoldDB" id="A0A370U068"/>
<evidence type="ECO:0000256" key="1">
    <source>
        <dbReference type="SAM" id="MobiDB-lite"/>
    </source>
</evidence>
<proteinExistence type="predicted"/>
<evidence type="ECO:0000313" key="3">
    <source>
        <dbReference type="Proteomes" id="UP000254866"/>
    </source>
</evidence>
<evidence type="ECO:0000313" key="2">
    <source>
        <dbReference type="EMBL" id="RDL41168.1"/>
    </source>
</evidence>
<organism evidence="2 3">
    <name type="scientific">Venustampulla echinocandica</name>
    <dbReference type="NCBI Taxonomy" id="2656787"/>
    <lineage>
        <taxon>Eukaryota</taxon>
        <taxon>Fungi</taxon>
        <taxon>Dikarya</taxon>
        <taxon>Ascomycota</taxon>
        <taxon>Pezizomycotina</taxon>
        <taxon>Leotiomycetes</taxon>
        <taxon>Helotiales</taxon>
        <taxon>Pleuroascaceae</taxon>
        <taxon>Venustampulla</taxon>
    </lineage>
</organism>
<dbReference type="Proteomes" id="UP000254866">
    <property type="component" value="Unassembled WGS sequence"/>
</dbReference>
<dbReference type="EMBL" id="NPIC01000001">
    <property type="protein sequence ID" value="RDL41168.1"/>
    <property type="molecule type" value="Genomic_DNA"/>
</dbReference>
<reference evidence="2 3" key="1">
    <citation type="journal article" date="2018" name="IMA Fungus">
        <title>IMA Genome-F 9: Draft genome sequence of Annulohypoxylon stygium, Aspergillus mulundensis, Berkeleyomyces basicola (syn. Thielaviopsis basicola), Ceratocystis smalleyi, two Cercospora beticola strains, Coleophoma cylindrospora, Fusarium fracticaudum, Phialophora cf. hyalina, and Morchella septimelata.</title>
        <authorList>
            <person name="Wingfield B.D."/>
            <person name="Bills G.F."/>
            <person name="Dong Y."/>
            <person name="Huang W."/>
            <person name="Nel W.J."/>
            <person name="Swalarsk-Parry B.S."/>
            <person name="Vaghefi N."/>
            <person name="Wilken P.M."/>
            <person name="An Z."/>
            <person name="de Beer Z.W."/>
            <person name="De Vos L."/>
            <person name="Chen L."/>
            <person name="Duong T.A."/>
            <person name="Gao Y."/>
            <person name="Hammerbacher A."/>
            <person name="Kikkert J.R."/>
            <person name="Li Y."/>
            <person name="Li H."/>
            <person name="Li K."/>
            <person name="Li Q."/>
            <person name="Liu X."/>
            <person name="Ma X."/>
            <person name="Naidoo K."/>
            <person name="Pethybridge S.J."/>
            <person name="Sun J."/>
            <person name="Steenkamp E.T."/>
            <person name="van der Nest M.A."/>
            <person name="van Wyk S."/>
            <person name="Wingfield M.J."/>
            <person name="Xiong C."/>
            <person name="Yue Q."/>
            <person name="Zhang X."/>
        </authorList>
    </citation>
    <scope>NUCLEOTIDE SEQUENCE [LARGE SCALE GENOMIC DNA]</scope>
    <source>
        <strain evidence="2 3">BP 5553</strain>
    </source>
</reference>
<name>A0A370U068_9HELO</name>
<gene>
    <name evidence="2" type="ORF">BP5553_01147</name>
</gene>
<dbReference type="GeneID" id="43593996"/>
<accession>A0A370U068</accession>
<keyword evidence="3" id="KW-1185">Reference proteome</keyword>
<comment type="caution">
    <text evidence="2">The sequence shown here is derived from an EMBL/GenBank/DDBJ whole genome shotgun (WGS) entry which is preliminary data.</text>
</comment>
<dbReference type="RefSeq" id="XP_031873824.1">
    <property type="nucleotide sequence ID" value="XM_032009770.1"/>
</dbReference>